<keyword evidence="1 2" id="KW-0560">Oxidoreductase</keyword>
<dbReference type="GO" id="GO:0016616">
    <property type="term" value="F:oxidoreductase activity, acting on the CH-OH group of donors, NAD or NADP as acceptor"/>
    <property type="evidence" value="ECO:0007669"/>
    <property type="project" value="InterPro"/>
</dbReference>
<proteinExistence type="inferred from homology"/>
<dbReference type="FunFam" id="3.40.50.720:FF:000495">
    <property type="entry name" value="3 hydroxysteroid dehydrogenase, putative"/>
    <property type="match status" value="1"/>
</dbReference>
<dbReference type="Gene3D" id="3.40.50.720">
    <property type="entry name" value="NAD(P)-binding Rossmann-like Domain"/>
    <property type="match status" value="1"/>
</dbReference>
<dbReference type="PANTHER" id="PTHR10366:SF853">
    <property type="entry name" value="GH25466P"/>
    <property type="match status" value="1"/>
</dbReference>
<dbReference type="GO" id="GO:0006694">
    <property type="term" value="P:steroid biosynthetic process"/>
    <property type="evidence" value="ECO:0007669"/>
    <property type="project" value="InterPro"/>
</dbReference>
<keyword evidence="6" id="KW-1185">Reference proteome</keyword>
<evidence type="ECO:0000259" key="4">
    <source>
        <dbReference type="Pfam" id="PF01073"/>
    </source>
</evidence>
<evidence type="ECO:0000256" key="1">
    <source>
        <dbReference type="ARBA" id="ARBA00023002"/>
    </source>
</evidence>
<feature type="compositionally biased region" description="Polar residues" evidence="3">
    <location>
        <begin position="1"/>
        <end position="16"/>
    </location>
</feature>
<name>A0AAQ4DXY9_AMBAM</name>
<evidence type="ECO:0000256" key="3">
    <source>
        <dbReference type="SAM" id="MobiDB-lite"/>
    </source>
</evidence>
<dbReference type="AlphaFoldDB" id="A0AAQ4DXY9"/>
<gene>
    <name evidence="5" type="ORF">V5799_005895</name>
</gene>
<dbReference type="SUPFAM" id="SSF51735">
    <property type="entry name" value="NAD(P)-binding Rossmann-fold domains"/>
    <property type="match status" value="1"/>
</dbReference>
<comment type="similarity">
    <text evidence="2">Belongs to the 3-beta-HSD family.</text>
</comment>
<protein>
    <recommendedName>
        <fullName evidence="4">3-beta hydroxysteroid dehydrogenase/isomerase domain-containing protein</fullName>
    </recommendedName>
</protein>
<accession>A0AAQ4DXY9</accession>
<organism evidence="5 6">
    <name type="scientific">Amblyomma americanum</name>
    <name type="common">Lone star tick</name>
    <dbReference type="NCBI Taxonomy" id="6943"/>
    <lineage>
        <taxon>Eukaryota</taxon>
        <taxon>Metazoa</taxon>
        <taxon>Ecdysozoa</taxon>
        <taxon>Arthropoda</taxon>
        <taxon>Chelicerata</taxon>
        <taxon>Arachnida</taxon>
        <taxon>Acari</taxon>
        <taxon>Parasitiformes</taxon>
        <taxon>Ixodida</taxon>
        <taxon>Ixodoidea</taxon>
        <taxon>Ixodidae</taxon>
        <taxon>Amblyomminae</taxon>
        <taxon>Amblyomma</taxon>
    </lineage>
</organism>
<evidence type="ECO:0000256" key="2">
    <source>
        <dbReference type="RuleBase" id="RU004475"/>
    </source>
</evidence>
<dbReference type="InterPro" id="IPR050425">
    <property type="entry name" value="NAD(P)_dehydrat-like"/>
</dbReference>
<dbReference type="InterPro" id="IPR036291">
    <property type="entry name" value="NAD(P)-bd_dom_sf"/>
</dbReference>
<evidence type="ECO:0000313" key="6">
    <source>
        <dbReference type="Proteomes" id="UP001321473"/>
    </source>
</evidence>
<sequence length="371" mass="40926">MDTSSGKNKNKTTSWALQGGDRDDGSQRPVRIVVVTGSSGMVGHHVVRELQDHQGVQEVRLFDVRPFENTLGHPMRKRTKQVLGSVCDAQAVREAVRGADAVIHCAALVPAAVIEDEAALERVNVQGTQNVVDACLEENVAYLVHTGSVVVIMDKQLSESKWCYESPYSETKARAEKIIEEARKRSFRNGLHSLRTIVVRLPPIYGELDRLVVAGLIRWSKRMCNILFRMGPGFQCIYAGNAAAAHIRALDALSEDSTLSGRCLVACDDTPTDFGAFLGPLIEGHRIRILPLPLPYVLMMAVAVSTRGIATLLAPFIPSVREAQLLKPSDVRFAYGGATFDDADFRKALEWQPKYSPQEAARLARLFYDEL</sequence>
<dbReference type="EMBL" id="JARKHS020025568">
    <property type="protein sequence ID" value="KAK8767329.1"/>
    <property type="molecule type" value="Genomic_DNA"/>
</dbReference>
<dbReference type="Pfam" id="PF01073">
    <property type="entry name" value="3Beta_HSD"/>
    <property type="match status" value="1"/>
</dbReference>
<dbReference type="PANTHER" id="PTHR10366">
    <property type="entry name" value="NAD DEPENDENT EPIMERASE/DEHYDRATASE"/>
    <property type="match status" value="1"/>
</dbReference>
<evidence type="ECO:0000313" key="5">
    <source>
        <dbReference type="EMBL" id="KAK8767329.1"/>
    </source>
</evidence>
<feature type="domain" description="3-beta hydroxysteroid dehydrogenase/isomerase" evidence="4">
    <location>
        <begin position="34"/>
        <end position="284"/>
    </location>
</feature>
<dbReference type="Proteomes" id="UP001321473">
    <property type="component" value="Unassembled WGS sequence"/>
</dbReference>
<reference evidence="5 6" key="1">
    <citation type="journal article" date="2023" name="Arcadia Sci">
        <title>De novo assembly of a long-read Amblyomma americanum tick genome.</title>
        <authorList>
            <person name="Chou S."/>
            <person name="Poskanzer K.E."/>
            <person name="Rollins M."/>
            <person name="Thuy-Boun P.S."/>
        </authorList>
    </citation>
    <scope>NUCLEOTIDE SEQUENCE [LARGE SCALE GENOMIC DNA]</scope>
    <source>
        <strain evidence="5">F_SG_1</strain>
        <tissue evidence="5">Salivary glands</tissue>
    </source>
</reference>
<feature type="region of interest" description="Disordered" evidence="3">
    <location>
        <begin position="1"/>
        <end position="28"/>
    </location>
</feature>
<dbReference type="InterPro" id="IPR002225">
    <property type="entry name" value="3Beta_OHSteriod_DH/Estase"/>
</dbReference>
<comment type="caution">
    <text evidence="5">The sequence shown here is derived from an EMBL/GenBank/DDBJ whole genome shotgun (WGS) entry which is preliminary data.</text>
</comment>